<evidence type="ECO:0000313" key="1">
    <source>
        <dbReference type="EMBL" id="KKT48530.1"/>
    </source>
</evidence>
<reference evidence="1 2" key="1">
    <citation type="journal article" date="2015" name="Nature">
        <title>rRNA introns, odd ribosomes, and small enigmatic genomes across a large radiation of phyla.</title>
        <authorList>
            <person name="Brown C.T."/>
            <person name="Hug L.A."/>
            <person name="Thomas B.C."/>
            <person name="Sharon I."/>
            <person name="Castelle C.J."/>
            <person name="Singh A."/>
            <person name="Wilkins M.J."/>
            <person name="Williams K.H."/>
            <person name="Banfield J.F."/>
        </authorList>
    </citation>
    <scope>NUCLEOTIDE SEQUENCE [LARGE SCALE GENOMIC DNA]</scope>
</reference>
<protein>
    <recommendedName>
        <fullName evidence="3">Toxin YoeB</fullName>
    </recommendedName>
</protein>
<dbReference type="SUPFAM" id="SSF143011">
    <property type="entry name" value="RelE-like"/>
    <property type="match status" value="1"/>
</dbReference>
<evidence type="ECO:0008006" key="3">
    <source>
        <dbReference type="Google" id="ProtNLM"/>
    </source>
</evidence>
<accession>A0A0G1HNN6</accession>
<evidence type="ECO:0000313" key="2">
    <source>
        <dbReference type="Proteomes" id="UP000034172"/>
    </source>
</evidence>
<gene>
    <name evidence="1" type="ORF">UW41_C0025G0001</name>
</gene>
<proteinExistence type="predicted"/>
<organism evidence="1 2">
    <name type="scientific">Candidatus Collierbacteria bacterium GW2011_GWC2_44_18</name>
    <dbReference type="NCBI Taxonomy" id="1618392"/>
    <lineage>
        <taxon>Bacteria</taxon>
        <taxon>Candidatus Collieribacteriota</taxon>
    </lineage>
</organism>
<comment type="caution">
    <text evidence="1">The sequence shown here is derived from an EMBL/GenBank/DDBJ whole genome shotgun (WGS) entry which is preliminary data.</text>
</comment>
<dbReference type="InterPro" id="IPR035093">
    <property type="entry name" value="RelE/ParE_toxin_dom_sf"/>
</dbReference>
<sequence length="83" mass="10069">MEVIPLSALVLKKLKKYGLVRKHEKQVKLLTSDLYHPSLHVELLEPRKLEIYSFRIDRKYRAIFIFRKKREVIEILNVTVHYH</sequence>
<dbReference type="EMBL" id="LCIE01000025">
    <property type="protein sequence ID" value="KKT48530.1"/>
    <property type="molecule type" value="Genomic_DNA"/>
</dbReference>
<dbReference type="Proteomes" id="UP000034172">
    <property type="component" value="Unassembled WGS sequence"/>
</dbReference>
<dbReference type="STRING" id="1618392.UW41_C0025G0001"/>
<dbReference type="AlphaFoldDB" id="A0A0G1HNN6"/>
<name>A0A0G1HNN6_9BACT</name>